<dbReference type="EC" id="5.5.1.4" evidence="1"/>
<dbReference type="SUPFAM" id="SSF51735">
    <property type="entry name" value="NAD(P)-binding Rossmann-fold domains"/>
    <property type="match status" value="1"/>
</dbReference>
<dbReference type="GO" id="GO:0006021">
    <property type="term" value="P:inositol biosynthetic process"/>
    <property type="evidence" value="ECO:0007669"/>
    <property type="project" value="InterPro"/>
</dbReference>
<name>A0A0D2J1D7_9CHLO</name>
<dbReference type="Proteomes" id="UP000054498">
    <property type="component" value="Unassembled WGS sequence"/>
</dbReference>
<dbReference type="Pfam" id="PF07994">
    <property type="entry name" value="NAD_binding_5"/>
    <property type="match status" value="1"/>
</dbReference>
<dbReference type="RefSeq" id="XP_013892877.1">
    <property type="nucleotide sequence ID" value="XM_014037423.1"/>
</dbReference>
<dbReference type="InterPro" id="IPR036291">
    <property type="entry name" value="NAD(P)-bd_dom_sf"/>
</dbReference>
<keyword evidence="2" id="KW-1185">Reference proteome</keyword>
<dbReference type="KEGG" id="mng:MNEG_14104"/>
<dbReference type="GO" id="GO:0008654">
    <property type="term" value="P:phospholipid biosynthetic process"/>
    <property type="evidence" value="ECO:0007669"/>
    <property type="project" value="InterPro"/>
</dbReference>
<accession>A0A0D2J1D7</accession>
<dbReference type="AlphaFoldDB" id="A0A0D2J1D7"/>
<proteinExistence type="predicted"/>
<protein>
    <submittedName>
        <fullName evidence="1">Myo-inositol-1-phosphate synthase</fullName>
        <ecNumber evidence="1">5.5.1.4</ecNumber>
    </submittedName>
</protein>
<dbReference type="Gene3D" id="3.40.50.720">
    <property type="entry name" value="NAD(P)-binding Rossmann-like Domain"/>
    <property type="match status" value="1"/>
</dbReference>
<dbReference type="InterPro" id="IPR002587">
    <property type="entry name" value="Myo-inos-1-P_Synthase"/>
</dbReference>
<evidence type="ECO:0000313" key="1">
    <source>
        <dbReference type="EMBL" id="KIY93857.1"/>
    </source>
</evidence>
<dbReference type="OrthoDB" id="2887at2759"/>
<organism evidence="1 2">
    <name type="scientific">Monoraphidium neglectum</name>
    <dbReference type="NCBI Taxonomy" id="145388"/>
    <lineage>
        <taxon>Eukaryota</taxon>
        <taxon>Viridiplantae</taxon>
        <taxon>Chlorophyta</taxon>
        <taxon>core chlorophytes</taxon>
        <taxon>Chlorophyceae</taxon>
        <taxon>CS clade</taxon>
        <taxon>Sphaeropleales</taxon>
        <taxon>Selenastraceae</taxon>
        <taxon>Monoraphidium</taxon>
    </lineage>
</organism>
<dbReference type="STRING" id="145388.A0A0D2J1D7"/>
<dbReference type="EMBL" id="KK104476">
    <property type="protein sequence ID" value="KIY93857.1"/>
    <property type="molecule type" value="Genomic_DNA"/>
</dbReference>
<gene>
    <name evidence="1" type="ORF">MNEG_14104</name>
</gene>
<sequence length="119" mass="13080">MLVDTFKVVSPNVRYTEDAIESTYRYDSTRISRNDAGEFEVAPTSSTYEFAVDRRVPKLGIMLVGLGGNNGTTVAAGILANKHGITWMTKDGLKKPNYWGSLTQAATVRLGNYEGEEAR</sequence>
<evidence type="ECO:0000313" key="2">
    <source>
        <dbReference type="Proteomes" id="UP000054498"/>
    </source>
</evidence>
<dbReference type="GeneID" id="25731633"/>
<keyword evidence="1" id="KW-0413">Isomerase</keyword>
<dbReference type="GO" id="GO:0004512">
    <property type="term" value="F:inositol-3-phosphate synthase activity"/>
    <property type="evidence" value="ECO:0007669"/>
    <property type="project" value="UniProtKB-EC"/>
</dbReference>
<dbReference type="PANTHER" id="PTHR11510">
    <property type="entry name" value="MYO-INOSITOL-1 PHOSPHATE SYNTHASE"/>
    <property type="match status" value="1"/>
</dbReference>
<reference evidence="1 2" key="1">
    <citation type="journal article" date="2013" name="BMC Genomics">
        <title>Reconstruction of the lipid metabolism for the microalga Monoraphidium neglectum from its genome sequence reveals characteristics suitable for biofuel production.</title>
        <authorList>
            <person name="Bogen C."/>
            <person name="Al-Dilaimi A."/>
            <person name="Albersmeier A."/>
            <person name="Wichmann J."/>
            <person name="Grundmann M."/>
            <person name="Rupp O."/>
            <person name="Lauersen K.J."/>
            <person name="Blifernez-Klassen O."/>
            <person name="Kalinowski J."/>
            <person name="Goesmann A."/>
            <person name="Mussgnug J.H."/>
            <person name="Kruse O."/>
        </authorList>
    </citation>
    <scope>NUCLEOTIDE SEQUENCE [LARGE SCALE GENOMIC DNA]</scope>
    <source>
        <strain evidence="1 2">SAG 48.87</strain>
    </source>
</reference>